<protein>
    <recommendedName>
        <fullName evidence="2">EF-hand domain-containing protein</fullName>
    </recommendedName>
</protein>
<dbReference type="Pfam" id="PF13499">
    <property type="entry name" value="EF-hand_7"/>
    <property type="match status" value="1"/>
</dbReference>
<evidence type="ECO:0000259" key="2">
    <source>
        <dbReference type="PROSITE" id="PS50222"/>
    </source>
</evidence>
<feature type="domain" description="EF-hand" evidence="2">
    <location>
        <begin position="27"/>
        <end position="62"/>
    </location>
</feature>
<dbReference type="PROSITE" id="PS50222">
    <property type="entry name" value="EF_HAND_2"/>
    <property type="match status" value="2"/>
</dbReference>
<organism evidence="3 4">
    <name type="scientific">Volvox africanus</name>
    <dbReference type="NCBI Taxonomy" id="51714"/>
    <lineage>
        <taxon>Eukaryota</taxon>
        <taxon>Viridiplantae</taxon>
        <taxon>Chlorophyta</taxon>
        <taxon>core chlorophytes</taxon>
        <taxon>Chlorophyceae</taxon>
        <taxon>CS clade</taxon>
        <taxon>Chlamydomonadales</taxon>
        <taxon>Volvocaceae</taxon>
        <taxon>Volvox</taxon>
    </lineage>
</organism>
<proteinExistence type="predicted"/>
<accession>A0A8J4F950</accession>
<evidence type="ECO:0000256" key="1">
    <source>
        <dbReference type="ARBA" id="ARBA00022837"/>
    </source>
</evidence>
<dbReference type="PROSITE" id="PS00018">
    <property type="entry name" value="EF_HAND_1"/>
    <property type="match status" value="1"/>
</dbReference>
<dbReference type="InterPro" id="IPR018247">
    <property type="entry name" value="EF_Hand_1_Ca_BS"/>
</dbReference>
<feature type="domain" description="EF-hand" evidence="2">
    <location>
        <begin position="68"/>
        <end position="103"/>
    </location>
</feature>
<evidence type="ECO:0000313" key="4">
    <source>
        <dbReference type="Proteomes" id="UP000747399"/>
    </source>
</evidence>
<dbReference type="SUPFAM" id="SSF47473">
    <property type="entry name" value="EF-hand"/>
    <property type="match status" value="1"/>
</dbReference>
<keyword evidence="4" id="KW-1185">Reference proteome</keyword>
<keyword evidence="1" id="KW-0106">Calcium</keyword>
<name>A0A8J4F950_9CHLO</name>
<gene>
    <name evidence="3" type="ORF">Vafri_19158</name>
</gene>
<dbReference type="EMBL" id="BNCO01000075">
    <property type="protein sequence ID" value="GIL65406.1"/>
    <property type="molecule type" value="Genomic_DNA"/>
</dbReference>
<evidence type="ECO:0000313" key="3">
    <source>
        <dbReference type="EMBL" id="GIL65406.1"/>
    </source>
</evidence>
<dbReference type="InterPro" id="IPR002048">
    <property type="entry name" value="EF_hand_dom"/>
</dbReference>
<dbReference type="Proteomes" id="UP000747399">
    <property type="component" value="Unassembled WGS sequence"/>
</dbReference>
<comment type="caution">
    <text evidence="3">The sequence shown here is derived from an EMBL/GenBank/DDBJ whole genome shotgun (WGS) entry which is preliminary data.</text>
</comment>
<sequence>MPAKEEEELELRQTHEALSTILSDDGAFEAVLSTVFDNIDWKRDGTVDNQELERYIGDACEGMGLAAPMTGQVQGIFHQLDLNNDQAISREELAVFLRHFFQQQVKFCALKLHLPRGP</sequence>
<dbReference type="InterPro" id="IPR011992">
    <property type="entry name" value="EF-hand-dom_pair"/>
</dbReference>
<dbReference type="Gene3D" id="1.10.238.10">
    <property type="entry name" value="EF-hand"/>
    <property type="match status" value="1"/>
</dbReference>
<dbReference type="AlphaFoldDB" id="A0A8J4F950"/>
<dbReference type="GO" id="GO:0005509">
    <property type="term" value="F:calcium ion binding"/>
    <property type="evidence" value="ECO:0007669"/>
    <property type="project" value="InterPro"/>
</dbReference>
<reference evidence="3" key="1">
    <citation type="journal article" date="2021" name="Proc. Natl. Acad. Sci. U.S.A.">
        <title>Three genomes in the algal genus Volvox reveal the fate of a haploid sex-determining region after a transition to homothallism.</title>
        <authorList>
            <person name="Yamamoto K."/>
            <person name="Hamaji T."/>
            <person name="Kawai-Toyooka H."/>
            <person name="Matsuzaki R."/>
            <person name="Takahashi F."/>
            <person name="Nishimura Y."/>
            <person name="Kawachi M."/>
            <person name="Noguchi H."/>
            <person name="Minakuchi Y."/>
            <person name="Umen J.G."/>
            <person name="Toyoda A."/>
            <person name="Nozaki H."/>
        </authorList>
    </citation>
    <scope>NUCLEOTIDE SEQUENCE</scope>
    <source>
        <strain evidence="3">NIES-3780</strain>
    </source>
</reference>